<evidence type="ECO:0000313" key="2">
    <source>
        <dbReference type="EMBL" id="KAG9439465.1"/>
    </source>
</evidence>
<evidence type="ECO:0000256" key="1">
    <source>
        <dbReference type="SAM" id="MobiDB-lite"/>
    </source>
</evidence>
<organism evidence="2 3">
    <name type="scientific">Aristolochia fimbriata</name>
    <name type="common">White veined hardy Dutchman's pipe vine</name>
    <dbReference type="NCBI Taxonomy" id="158543"/>
    <lineage>
        <taxon>Eukaryota</taxon>
        <taxon>Viridiplantae</taxon>
        <taxon>Streptophyta</taxon>
        <taxon>Embryophyta</taxon>
        <taxon>Tracheophyta</taxon>
        <taxon>Spermatophyta</taxon>
        <taxon>Magnoliopsida</taxon>
        <taxon>Magnoliidae</taxon>
        <taxon>Piperales</taxon>
        <taxon>Aristolochiaceae</taxon>
        <taxon>Aristolochia</taxon>
    </lineage>
</organism>
<gene>
    <name evidence="2" type="ORF">H6P81_019630</name>
</gene>
<reference evidence="2 3" key="1">
    <citation type="submission" date="2021-07" db="EMBL/GenBank/DDBJ databases">
        <title>The Aristolochia fimbriata genome: insights into angiosperm evolution, floral development and chemical biosynthesis.</title>
        <authorList>
            <person name="Jiao Y."/>
        </authorList>
    </citation>
    <scope>NUCLEOTIDE SEQUENCE [LARGE SCALE GENOMIC DNA]</scope>
    <source>
        <strain evidence="2">IBCAS-2021</strain>
        <tissue evidence="2">Leaf</tissue>
    </source>
</reference>
<feature type="region of interest" description="Disordered" evidence="1">
    <location>
        <begin position="1"/>
        <end position="47"/>
    </location>
</feature>
<dbReference type="Proteomes" id="UP000825729">
    <property type="component" value="Unassembled WGS sequence"/>
</dbReference>
<evidence type="ECO:0000313" key="3">
    <source>
        <dbReference type="Proteomes" id="UP000825729"/>
    </source>
</evidence>
<accession>A0AAV7DTU7</accession>
<sequence>MDCGKKQARDESIRTGPSRLEFLSGGGGRSSVKAPGKMNGPDLSLRRLSGLPTARVPKVTHEKGPAMMKGGPVISLGFSIFGGFDLSSFETLIKVFHGGETETMRGLSPHEGTMKGKEYVW</sequence>
<comment type="caution">
    <text evidence="2">The sequence shown here is derived from an EMBL/GenBank/DDBJ whole genome shotgun (WGS) entry which is preliminary data.</text>
</comment>
<keyword evidence="3" id="KW-1185">Reference proteome</keyword>
<protein>
    <submittedName>
        <fullName evidence="2">Uncharacterized protein</fullName>
    </submittedName>
</protein>
<proteinExistence type="predicted"/>
<dbReference type="EMBL" id="JAINDJ010000008">
    <property type="protein sequence ID" value="KAG9439465.1"/>
    <property type="molecule type" value="Genomic_DNA"/>
</dbReference>
<name>A0AAV7DTU7_ARIFI</name>
<dbReference type="AlphaFoldDB" id="A0AAV7DTU7"/>
<feature type="compositionally biased region" description="Basic and acidic residues" evidence="1">
    <location>
        <begin position="1"/>
        <end position="13"/>
    </location>
</feature>